<keyword evidence="1" id="KW-1133">Transmembrane helix</keyword>
<dbReference type="Proteomes" id="UP000557193">
    <property type="component" value="Unassembled WGS sequence"/>
</dbReference>
<gene>
    <name evidence="2" type="ORF">HNP49_003612</name>
</gene>
<protein>
    <submittedName>
        <fullName evidence="2">TRAP transporter TAXI family solute receptor</fullName>
    </submittedName>
</protein>
<comment type="caution">
    <text evidence="2">The sequence shown here is derived from an EMBL/GenBank/DDBJ whole genome shotgun (WGS) entry which is preliminary data.</text>
</comment>
<evidence type="ECO:0000256" key="1">
    <source>
        <dbReference type="SAM" id="Phobius"/>
    </source>
</evidence>
<proteinExistence type="predicted"/>
<evidence type="ECO:0000313" key="3">
    <source>
        <dbReference type="Proteomes" id="UP000557193"/>
    </source>
</evidence>
<dbReference type="Pfam" id="PF16868">
    <property type="entry name" value="NMT1_3"/>
    <property type="match status" value="1"/>
</dbReference>
<keyword evidence="2" id="KW-0675">Receptor</keyword>
<feature type="transmembrane region" description="Helical" evidence="1">
    <location>
        <begin position="338"/>
        <end position="360"/>
    </location>
</feature>
<dbReference type="SUPFAM" id="SSF53850">
    <property type="entry name" value="Periplasmic binding protein-like II"/>
    <property type="match status" value="1"/>
</dbReference>
<keyword evidence="1" id="KW-0812">Transmembrane</keyword>
<name>A0A7X0BX38_9PSED</name>
<keyword evidence="3" id="KW-1185">Reference proteome</keyword>
<dbReference type="EMBL" id="JACHLL010000009">
    <property type="protein sequence ID" value="MBB6343410.1"/>
    <property type="molecule type" value="Genomic_DNA"/>
</dbReference>
<feature type="transmembrane region" description="Helical" evidence="1">
    <location>
        <begin position="12"/>
        <end position="34"/>
    </location>
</feature>
<dbReference type="PANTHER" id="PTHR42941">
    <property type="entry name" value="SLL1037 PROTEIN"/>
    <property type="match status" value="1"/>
</dbReference>
<evidence type="ECO:0000313" key="2">
    <source>
        <dbReference type="EMBL" id="MBB6343410.1"/>
    </source>
</evidence>
<organism evidence="2 3">
    <name type="scientific">Pseudomonas fluvialis</name>
    <dbReference type="NCBI Taxonomy" id="1793966"/>
    <lineage>
        <taxon>Bacteria</taxon>
        <taxon>Pseudomonadati</taxon>
        <taxon>Pseudomonadota</taxon>
        <taxon>Gammaproteobacteria</taxon>
        <taxon>Pseudomonadales</taxon>
        <taxon>Pseudomonadaceae</taxon>
        <taxon>Pseudomonas</taxon>
    </lineage>
</organism>
<dbReference type="Gene3D" id="3.40.190.10">
    <property type="entry name" value="Periplasmic binding protein-like II"/>
    <property type="match status" value="2"/>
</dbReference>
<dbReference type="PANTHER" id="PTHR42941:SF1">
    <property type="entry name" value="SLL1037 PROTEIN"/>
    <property type="match status" value="1"/>
</dbReference>
<dbReference type="RefSeq" id="WP_184685620.1">
    <property type="nucleotide sequence ID" value="NZ_JACHLL010000009.1"/>
</dbReference>
<accession>A0A7X0BX38</accession>
<sequence>MRRLLQDLTIMLRANLWLLPVLAGLVGAVFLLVAPPPPMHATLATGFAGGGYAAFGDKLQRELAKQGFDLQLVTSDGSFDNLNRLLDDTSGVNLALVQSGIEQSLPAEQQTRLHSLGAVYQEPLWLFHRRAVKLERMADLQTLRLALGADGSATQALTRAILQANQIEPDDYPSQWQAVGGTPAVEALLKGELDAAFFIGPAENVLIQRLAAAEDISLVHFGRAAAYQARLPYLRQVEVGEGLLNLATDSPERDLTLLAPSATLLVNDDFHPALSALILDAARQVMAQGTLLDKPGQFPSAKPVTLPLLSEARYYHDKGLPLLQRYLPFRIASLADRYIILLIPLLVLLIPLFKAVGPLYRWRIRARIYRWYKYLREVEHKLDSGTPPSALHAELAQLEQLEDQLAKVEVPLSYSSELYDLHLHLDYLIRRLRSLQQRQQAASASDHTHD</sequence>
<reference evidence="2 3" key="1">
    <citation type="submission" date="2020-08" db="EMBL/GenBank/DDBJ databases">
        <title>Functional genomics of gut bacteria from endangered species of beetles.</title>
        <authorList>
            <person name="Carlos-Shanley C."/>
        </authorList>
    </citation>
    <scope>NUCLEOTIDE SEQUENCE [LARGE SCALE GENOMIC DNA]</scope>
    <source>
        <strain evidence="2 3">S00202</strain>
    </source>
</reference>
<dbReference type="AlphaFoldDB" id="A0A7X0BX38"/>
<dbReference type="InterPro" id="IPR011852">
    <property type="entry name" value="TRAP_TAXI"/>
</dbReference>
<keyword evidence="1" id="KW-0472">Membrane</keyword>